<reference evidence="3" key="1">
    <citation type="submission" date="2016-10" db="EMBL/GenBank/DDBJ databases">
        <authorList>
            <person name="Varghese N."/>
            <person name="Submissions S."/>
        </authorList>
    </citation>
    <scope>NUCLEOTIDE SEQUENCE [LARGE SCALE GENOMIC DNA]</scope>
    <source>
        <strain evidence="3">CGMCC 1.10683</strain>
    </source>
</reference>
<dbReference type="InterPro" id="IPR032708">
    <property type="entry name" value="McjB_C"/>
</dbReference>
<protein>
    <submittedName>
        <fullName evidence="2">Transglutaminase-like superfamily protein</fullName>
    </submittedName>
</protein>
<accession>A0A1I6SNN3</accession>
<evidence type="ECO:0000313" key="2">
    <source>
        <dbReference type="EMBL" id="SFS78536.1"/>
    </source>
</evidence>
<dbReference type="AlphaFoldDB" id="A0A1I6SNN3"/>
<sequence>MTLDAPFAGKSSGLPLETRPVAAGVFMARVGDDVVLLDLRSDAYACLAGVGDGLVLTEAGVRADLGLLDLLADADLLERDPGPPRRPLPTAPLRELDLPRLRWPLAHASSLLAAAWRAASVGSRAPIRDLIGALPPPPSARPDPARVASVVSGFRRLLPWVPGQGACLYRAFVLLTMLRRVGQDATWVFGVRTWPFGAHCWLQLEDAVLDDDPERVARYTPIMAVQ</sequence>
<name>A0A1I6SNN3_9CAUL</name>
<dbReference type="Pfam" id="PF13471">
    <property type="entry name" value="Transglut_core3"/>
    <property type="match status" value="1"/>
</dbReference>
<dbReference type="EMBL" id="FOZV01000005">
    <property type="protein sequence ID" value="SFS78536.1"/>
    <property type="molecule type" value="Genomic_DNA"/>
</dbReference>
<dbReference type="OrthoDB" id="119963at2"/>
<dbReference type="Proteomes" id="UP000198788">
    <property type="component" value="Unassembled WGS sequence"/>
</dbReference>
<feature type="domain" description="Microcin J25-processing protein McjB C-terminal" evidence="1">
    <location>
        <begin position="119"/>
        <end position="223"/>
    </location>
</feature>
<evidence type="ECO:0000313" key="3">
    <source>
        <dbReference type="Proteomes" id="UP000198788"/>
    </source>
</evidence>
<gene>
    <name evidence="2" type="ORF">SAMN05192570_2614</name>
</gene>
<dbReference type="RefSeq" id="WP_092311469.1">
    <property type="nucleotide sequence ID" value="NZ_FOZV01000005.1"/>
</dbReference>
<dbReference type="NCBIfam" id="NF033537">
    <property type="entry name" value="lasso_biosyn_B2"/>
    <property type="match status" value="1"/>
</dbReference>
<dbReference type="InterPro" id="IPR053521">
    <property type="entry name" value="McjB-like"/>
</dbReference>
<proteinExistence type="predicted"/>
<dbReference type="STRING" id="871741.SAMN05192570_2614"/>
<evidence type="ECO:0000259" key="1">
    <source>
        <dbReference type="Pfam" id="PF13471"/>
    </source>
</evidence>
<organism evidence="2 3">
    <name type="scientific">Brevundimonas viscosa</name>
    <dbReference type="NCBI Taxonomy" id="871741"/>
    <lineage>
        <taxon>Bacteria</taxon>
        <taxon>Pseudomonadati</taxon>
        <taxon>Pseudomonadota</taxon>
        <taxon>Alphaproteobacteria</taxon>
        <taxon>Caulobacterales</taxon>
        <taxon>Caulobacteraceae</taxon>
        <taxon>Brevundimonas</taxon>
    </lineage>
</organism>
<keyword evidence="3" id="KW-1185">Reference proteome</keyword>